<evidence type="ECO:0000259" key="1">
    <source>
        <dbReference type="Pfam" id="PF01575"/>
    </source>
</evidence>
<dbReference type="PANTHER" id="PTHR43664">
    <property type="entry name" value="MONOAMINE OXIDASE-RELATED"/>
    <property type="match status" value="1"/>
</dbReference>
<proteinExistence type="predicted"/>
<evidence type="ECO:0000313" key="3">
    <source>
        <dbReference type="Proteomes" id="UP000430975"/>
    </source>
</evidence>
<feature type="domain" description="MaoC-like" evidence="1">
    <location>
        <begin position="15"/>
        <end position="127"/>
    </location>
</feature>
<dbReference type="AlphaFoldDB" id="A0A6I2GEZ6"/>
<dbReference type="InterPro" id="IPR052342">
    <property type="entry name" value="MCH/BMMD"/>
</dbReference>
<dbReference type="Gene3D" id="3.10.129.10">
    <property type="entry name" value="Hotdog Thioesterase"/>
    <property type="match status" value="1"/>
</dbReference>
<comment type="caution">
    <text evidence="2">The sequence shown here is derived from an EMBL/GenBank/DDBJ whole genome shotgun (WGS) entry which is preliminary data.</text>
</comment>
<dbReference type="InterPro" id="IPR002539">
    <property type="entry name" value="MaoC-like_dom"/>
</dbReference>
<accession>A0A6I2GEZ6</accession>
<dbReference type="PANTHER" id="PTHR43664:SF1">
    <property type="entry name" value="BETA-METHYLMALYL-COA DEHYDRATASE"/>
    <property type="match status" value="1"/>
</dbReference>
<dbReference type="RefSeq" id="WP_153863677.1">
    <property type="nucleotide sequence ID" value="NZ_WJQS01000006.1"/>
</dbReference>
<dbReference type="SUPFAM" id="SSF54637">
    <property type="entry name" value="Thioesterase/thiol ester dehydrase-isomerase"/>
    <property type="match status" value="1"/>
</dbReference>
<gene>
    <name evidence="2" type="ORF">GIY09_08045</name>
</gene>
<keyword evidence="3" id="KW-1185">Reference proteome</keyword>
<organism evidence="2 3">
    <name type="scientific">Fundicoccus ignavus</name>
    <dbReference type="NCBI Taxonomy" id="2664442"/>
    <lineage>
        <taxon>Bacteria</taxon>
        <taxon>Bacillati</taxon>
        <taxon>Bacillota</taxon>
        <taxon>Bacilli</taxon>
        <taxon>Lactobacillales</taxon>
        <taxon>Aerococcaceae</taxon>
        <taxon>Fundicoccus</taxon>
    </lineage>
</organism>
<dbReference type="Proteomes" id="UP000430975">
    <property type="component" value="Unassembled WGS sequence"/>
</dbReference>
<sequence length="150" mass="16813">MINKLYLDDLTIGDIFVNNDSYEVTEEEIIAFAKQYDPQVFHTDPEKAKETFFNGLASSGWLTAAISMHLTAKAFPIAEGLIGANADLKWPSATRVGDELTIDITIVDIVPSKSKPQQGIVTYETVTKNQHQEIRQICRANILVFRRPTE</sequence>
<dbReference type="InterPro" id="IPR029069">
    <property type="entry name" value="HotDog_dom_sf"/>
</dbReference>
<dbReference type="EMBL" id="WJQS01000006">
    <property type="protein sequence ID" value="MRI85816.1"/>
    <property type="molecule type" value="Genomic_DNA"/>
</dbReference>
<evidence type="ECO:0000313" key="2">
    <source>
        <dbReference type="EMBL" id="MRI85816.1"/>
    </source>
</evidence>
<name>A0A6I2GEZ6_9LACT</name>
<reference evidence="2 3" key="1">
    <citation type="submission" date="2019-11" db="EMBL/GenBank/DDBJ databases">
        <title>Characterisation of Fundicoccus ignavus gen. nov. sp. nov., a novel genus of the family Aerococcaceae isolated from bulk tank milk.</title>
        <authorList>
            <person name="Siebert A."/>
            <person name="Huptas C."/>
            <person name="Wenning M."/>
            <person name="Scherer S."/>
            <person name="Doll E.V."/>
        </authorList>
    </citation>
    <scope>NUCLEOTIDE SEQUENCE [LARGE SCALE GENOMIC DNA]</scope>
    <source>
        <strain evidence="2 3">WS4759</strain>
    </source>
</reference>
<dbReference type="CDD" id="cd03454">
    <property type="entry name" value="YdeM"/>
    <property type="match status" value="1"/>
</dbReference>
<protein>
    <submittedName>
        <fullName evidence="2">Dehydratase</fullName>
    </submittedName>
</protein>
<dbReference type="Pfam" id="PF01575">
    <property type="entry name" value="MaoC_dehydratas"/>
    <property type="match status" value="1"/>
</dbReference>